<keyword evidence="4" id="KW-0929">Antimicrobial</keyword>
<name>A0A7J9NHC4_GOSSC</name>
<keyword evidence="6" id="KW-0732">Signal</keyword>
<dbReference type="GO" id="GO:0050832">
    <property type="term" value="P:defense response to fungus"/>
    <property type="evidence" value="ECO:0007669"/>
    <property type="project" value="UniProtKB-KW"/>
</dbReference>
<dbReference type="PANTHER" id="PTHR34453">
    <property type="entry name" value="DEFENSIN-LIKE (DEFL) FAMILY PROTEIN-RELATED"/>
    <property type="match status" value="1"/>
</dbReference>
<comment type="subcellular location">
    <subcellularLocation>
        <location evidence="1">Secreted</location>
    </subcellularLocation>
</comment>
<comment type="similarity">
    <text evidence="2">Belongs to the DEFL family.</text>
</comment>
<evidence type="ECO:0000256" key="5">
    <source>
        <dbReference type="ARBA" id="ARBA00022577"/>
    </source>
</evidence>
<protein>
    <submittedName>
        <fullName evidence="8">Uncharacterized protein</fullName>
    </submittedName>
</protein>
<gene>
    <name evidence="8" type="ORF">Goshw_014410</name>
</gene>
<dbReference type="OrthoDB" id="1043633at2759"/>
<dbReference type="EMBL" id="JABFAF010279622">
    <property type="protein sequence ID" value="MBA0881649.1"/>
    <property type="molecule type" value="Genomic_DNA"/>
</dbReference>
<comment type="caution">
    <text evidence="8">The sequence shown here is derived from an EMBL/GenBank/DDBJ whole genome shotgun (WGS) entry which is preliminary data.</text>
</comment>
<keyword evidence="7" id="KW-0611">Plant defense</keyword>
<evidence type="ECO:0000256" key="1">
    <source>
        <dbReference type="ARBA" id="ARBA00004613"/>
    </source>
</evidence>
<dbReference type="InterPro" id="IPR022618">
    <property type="entry name" value="Defensin-like_20-28"/>
</dbReference>
<evidence type="ECO:0000256" key="4">
    <source>
        <dbReference type="ARBA" id="ARBA00022529"/>
    </source>
</evidence>
<evidence type="ECO:0000256" key="3">
    <source>
        <dbReference type="ARBA" id="ARBA00022525"/>
    </source>
</evidence>
<dbReference type="GO" id="GO:0031640">
    <property type="term" value="P:killing of cells of another organism"/>
    <property type="evidence" value="ECO:0007669"/>
    <property type="project" value="UniProtKB-KW"/>
</dbReference>
<dbReference type="AlphaFoldDB" id="A0A7J9NHC4"/>
<sequence>GGEPVAKSDARSKCFNNHPKLGECVLGEDDNPDKDGKCWNYCIVDYERIGVCKLMFDGTSFCKCHVSLLGNIYVIISVLNSVSGREFGGMCWLGDELRADYKFFGAGGEFWQESNTTLCLVNSLFEFELNVEYDCVMKDMKNNKQRDVKNSTIDVTWSCTRPVGRPCEPQNYVPGYVGHTNWVN</sequence>
<keyword evidence="5" id="KW-0295">Fungicide</keyword>
<feature type="non-terminal residue" evidence="8">
    <location>
        <position position="184"/>
    </location>
</feature>
<organism evidence="8 9">
    <name type="scientific">Gossypium schwendimanii</name>
    <name type="common">Cotton</name>
    <dbReference type="NCBI Taxonomy" id="34291"/>
    <lineage>
        <taxon>Eukaryota</taxon>
        <taxon>Viridiplantae</taxon>
        <taxon>Streptophyta</taxon>
        <taxon>Embryophyta</taxon>
        <taxon>Tracheophyta</taxon>
        <taxon>Spermatophyta</taxon>
        <taxon>Magnoliopsida</taxon>
        <taxon>eudicotyledons</taxon>
        <taxon>Gunneridae</taxon>
        <taxon>Pentapetalae</taxon>
        <taxon>rosids</taxon>
        <taxon>malvids</taxon>
        <taxon>Malvales</taxon>
        <taxon>Malvaceae</taxon>
        <taxon>Malvoideae</taxon>
        <taxon>Gossypium</taxon>
    </lineage>
</organism>
<reference evidence="8 9" key="1">
    <citation type="journal article" date="2019" name="Genome Biol. Evol.">
        <title>Insights into the evolution of the New World diploid cottons (Gossypium, subgenus Houzingenia) based on genome sequencing.</title>
        <authorList>
            <person name="Grover C.E."/>
            <person name="Arick M.A. 2nd"/>
            <person name="Thrash A."/>
            <person name="Conover J.L."/>
            <person name="Sanders W.S."/>
            <person name="Peterson D.G."/>
            <person name="Frelichowski J.E."/>
            <person name="Scheffler J.A."/>
            <person name="Scheffler B.E."/>
            <person name="Wendel J.F."/>
        </authorList>
    </citation>
    <scope>NUCLEOTIDE SEQUENCE [LARGE SCALE GENOMIC DNA]</scope>
    <source>
        <strain evidence="8">1</strain>
        <tissue evidence="8">Leaf</tissue>
    </source>
</reference>
<keyword evidence="9" id="KW-1185">Reference proteome</keyword>
<dbReference type="PANTHER" id="PTHR34453:SF3">
    <property type="entry name" value="DEFENSIN-LIKE (DEFL) FAMILY PROTEIN-RELATED"/>
    <property type="match status" value="1"/>
</dbReference>
<keyword evidence="3" id="KW-0964">Secreted</keyword>
<dbReference type="Proteomes" id="UP000593576">
    <property type="component" value="Unassembled WGS sequence"/>
</dbReference>
<evidence type="ECO:0000256" key="7">
    <source>
        <dbReference type="ARBA" id="ARBA00022821"/>
    </source>
</evidence>
<dbReference type="GO" id="GO:0005576">
    <property type="term" value="C:extracellular region"/>
    <property type="evidence" value="ECO:0007669"/>
    <property type="project" value="UniProtKB-SubCell"/>
</dbReference>
<accession>A0A7J9NHC4</accession>
<evidence type="ECO:0000313" key="8">
    <source>
        <dbReference type="EMBL" id="MBA0881649.1"/>
    </source>
</evidence>
<evidence type="ECO:0000256" key="6">
    <source>
        <dbReference type="ARBA" id="ARBA00022729"/>
    </source>
</evidence>
<evidence type="ECO:0000313" key="9">
    <source>
        <dbReference type="Proteomes" id="UP000593576"/>
    </source>
</evidence>
<proteinExistence type="inferred from homology"/>
<evidence type="ECO:0000256" key="2">
    <source>
        <dbReference type="ARBA" id="ARBA00006722"/>
    </source>
</evidence>